<feature type="compositionally biased region" description="Polar residues" evidence="1">
    <location>
        <begin position="210"/>
        <end position="230"/>
    </location>
</feature>
<evidence type="ECO:0000313" key="3">
    <source>
        <dbReference type="Proteomes" id="UP000887013"/>
    </source>
</evidence>
<feature type="compositionally biased region" description="Basic and acidic residues" evidence="1">
    <location>
        <begin position="193"/>
        <end position="209"/>
    </location>
</feature>
<dbReference type="AlphaFoldDB" id="A0A8X6T9D9"/>
<dbReference type="PANTHER" id="PTHR14659:SF1">
    <property type="entry name" value="ALPHA- AND GAMMA-ADAPTIN-BINDING PROTEIN P34"/>
    <property type="match status" value="1"/>
</dbReference>
<dbReference type="PANTHER" id="PTHR14659">
    <property type="entry name" value="ALPHA- AND GAMMA-ADAPTIN-BINDING PROTEIN P34"/>
    <property type="match status" value="1"/>
</dbReference>
<dbReference type="OrthoDB" id="1741717at2759"/>
<evidence type="ECO:0000313" key="2">
    <source>
        <dbReference type="EMBL" id="GFS84161.1"/>
    </source>
</evidence>
<organism evidence="2 3">
    <name type="scientific">Nephila pilipes</name>
    <name type="common">Giant wood spider</name>
    <name type="synonym">Nephila maculata</name>
    <dbReference type="NCBI Taxonomy" id="299642"/>
    <lineage>
        <taxon>Eukaryota</taxon>
        <taxon>Metazoa</taxon>
        <taxon>Ecdysozoa</taxon>
        <taxon>Arthropoda</taxon>
        <taxon>Chelicerata</taxon>
        <taxon>Arachnida</taxon>
        <taxon>Araneae</taxon>
        <taxon>Araneomorphae</taxon>
        <taxon>Entelegynae</taxon>
        <taxon>Araneoidea</taxon>
        <taxon>Nephilidae</taxon>
        <taxon>Nephila</taxon>
    </lineage>
</organism>
<dbReference type="EMBL" id="BMAW01003541">
    <property type="protein sequence ID" value="GFS84161.1"/>
    <property type="molecule type" value="Genomic_DNA"/>
</dbReference>
<feature type="compositionally biased region" description="Acidic residues" evidence="1">
    <location>
        <begin position="241"/>
        <end position="252"/>
    </location>
</feature>
<proteinExistence type="predicted"/>
<protein>
    <submittedName>
        <fullName evidence="2">Alpha- and gamma-adaptin-binding protein p34</fullName>
    </submittedName>
</protein>
<evidence type="ECO:0000256" key="1">
    <source>
        <dbReference type="SAM" id="MobiDB-lite"/>
    </source>
</evidence>
<reference evidence="2" key="1">
    <citation type="submission" date="2020-08" db="EMBL/GenBank/DDBJ databases">
        <title>Multicomponent nature underlies the extraordinary mechanical properties of spider dragline silk.</title>
        <authorList>
            <person name="Kono N."/>
            <person name="Nakamura H."/>
            <person name="Mori M."/>
            <person name="Yoshida Y."/>
            <person name="Ohtoshi R."/>
            <person name="Malay A.D."/>
            <person name="Moran D.A.P."/>
            <person name="Tomita M."/>
            <person name="Numata K."/>
            <person name="Arakawa K."/>
        </authorList>
    </citation>
    <scope>NUCLEOTIDE SEQUENCE</scope>
</reference>
<dbReference type="Gene3D" id="3.40.50.11960">
    <property type="match status" value="1"/>
</dbReference>
<comment type="caution">
    <text evidence="2">The sequence shown here is derived from an EMBL/GenBank/DDBJ whole genome shotgun (WGS) entry which is preliminary data.</text>
</comment>
<dbReference type="InterPro" id="IPR019341">
    <property type="entry name" value="Alpha/Gamma-adaptin-bd_p34"/>
</dbReference>
<sequence length="324" mass="36607">MSFSEIAADCEGTIIISCDKVTPESIICKILGVESLPENVVSKSNLKGFQWSFTTKYYSSKINLYAIEEKAEFNPAFSESIKAIIFYFDSQKLSSYEDVLSWMPFLKNIDAEVQLLVCNDCLDENVDPALKRKNILKWCVENQYELVELNPPPENEEEEEEDFKSAKGYDRVVEALQSYTWANFVMTDEKSVDESLKQENAEDPKETESKIASNETKSSISENTKENLSASKGEGFKTVNVDEEDEEDEEELDLEEELLNKVLKGEDPGGESFDALFSRFASMKEKASGLTGEDRKKYAEKVAVAFWRAMGGDEDEIEGLNDSD</sequence>
<dbReference type="Proteomes" id="UP000887013">
    <property type="component" value="Unassembled WGS sequence"/>
</dbReference>
<keyword evidence="3" id="KW-1185">Reference proteome</keyword>
<dbReference type="Pfam" id="PF10199">
    <property type="entry name" value="Adaptin_binding"/>
    <property type="match status" value="1"/>
</dbReference>
<feature type="region of interest" description="Disordered" evidence="1">
    <location>
        <begin position="193"/>
        <end position="252"/>
    </location>
</feature>
<accession>A0A8X6T9D9</accession>
<gene>
    <name evidence="2" type="primary">Aagab</name>
    <name evidence="2" type="ORF">NPIL_56882</name>
</gene>
<name>A0A8X6T9D9_NEPPI</name>